<dbReference type="Proteomes" id="UP000192356">
    <property type="component" value="Unassembled WGS sequence"/>
</dbReference>
<dbReference type="EMBL" id="LVKB01000008">
    <property type="protein sequence ID" value="ORD97860.1"/>
    <property type="molecule type" value="Genomic_DNA"/>
</dbReference>
<dbReference type="AlphaFoldDB" id="A0A1X0QDK7"/>
<protein>
    <submittedName>
        <fullName evidence="1">Uncharacterized protein</fullName>
    </submittedName>
</protein>
<name>A0A1X0QDK7_9MICR</name>
<dbReference type="VEuPathDB" id="MicrosporidiaDB:HERIO_324"/>
<reference evidence="1 2" key="1">
    <citation type="journal article" date="2017" name="Environ. Microbiol.">
        <title>Decay of the glycolytic pathway and adaptation to intranuclear parasitism within Enterocytozoonidae microsporidia.</title>
        <authorList>
            <person name="Wiredu Boakye D."/>
            <person name="Jaroenlak P."/>
            <person name="Prachumwat A."/>
            <person name="Williams T.A."/>
            <person name="Bateman K.S."/>
            <person name="Itsathitphaisarn O."/>
            <person name="Sritunyalucksana K."/>
            <person name="Paszkiewicz K.H."/>
            <person name="Moore K.A."/>
            <person name="Stentiford G.D."/>
            <person name="Williams B.A."/>
        </authorList>
    </citation>
    <scope>NUCLEOTIDE SEQUENCE [LARGE SCALE GENOMIC DNA]</scope>
    <source>
        <strain evidence="1 2">GB1</strain>
    </source>
</reference>
<accession>A0A1X0QDK7</accession>
<comment type="caution">
    <text evidence="1">The sequence shown here is derived from an EMBL/GenBank/DDBJ whole genome shotgun (WGS) entry which is preliminary data.</text>
</comment>
<keyword evidence="2" id="KW-1185">Reference proteome</keyword>
<organism evidence="1 2">
    <name type="scientific">Hepatospora eriocheir</name>
    <dbReference type="NCBI Taxonomy" id="1081669"/>
    <lineage>
        <taxon>Eukaryota</taxon>
        <taxon>Fungi</taxon>
        <taxon>Fungi incertae sedis</taxon>
        <taxon>Microsporidia</taxon>
        <taxon>Hepatosporidae</taxon>
        <taxon>Hepatospora</taxon>
    </lineage>
</organism>
<gene>
    <name evidence="1" type="ORF">HERIO_324</name>
</gene>
<evidence type="ECO:0000313" key="1">
    <source>
        <dbReference type="EMBL" id="ORD97860.1"/>
    </source>
</evidence>
<dbReference type="VEuPathDB" id="MicrosporidiaDB:A0H76_2399"/>
<proteinExistence type="predicted"/>
<evidence type="ECO:0000313" key="2">
    <source>
        <dbReference type="Proteomes" id="UP000192356"/>
    </source>
</evidence>
<sequence>MDRLRLFLILEIIYDDDEALLVLLLRNKYYYLNISLALNLFNLRLDLQLNTKLDFKKDNFRNYICKFNNTQITFD</sequence>